<evidence type="ECO:0000256" key="3">
    <source>
        <dbReference type="ARBA" id="ARBA00022833"/>
    </source>
</evidence>
<keyword evidence="2 4" id="KW-0863">Zinc-finger</keyword>
<dbReference type="GO" id="GO:0008270">
    <property type="term" value="F:zinc ion binding"/>
    <property type="evidence" value="ECO:0007669"/>
    <property type="project" value="UniProtKB-KW"/>
</dbReference>
<sequence>MEQHFPKMIPKHCEVCKKTDGLLRCGGCKTYYYCGREHQTADRPTHRTTCKTIKDSRTKIEDEEAKIRARPAYDLEMPVNVLDDPAHVGRLWTWQPVRPYLHEMLIRSWRQQGIEDALAVYLEILRLNINDNQGARFLIPALYMRLGRNQEAYDFLKGWALHAAGRPETKELENPSLMYLHVKNADPTEGVDLWTGRFLQLAFMSSIQLLKTRLGMGLDLILEYRKALPPGAPIASPREILADVHGPYCGDIIERFAESLVNEDAITKKRDEVDEQLADLFVATAKYNEHFWPMMLQPAERDFSTRSLRYTFGSREEAHLAFTYTYPAWCETPMALETLRATVTARK</sequence>
<gene>
    <name evidence="6" type="ORF">NEMBOFW57_004812</name>
</gene>
<proteinExistence type="predicted"/>
<comment type="caution">
    <text evidence="6">The sequence shown here is derived from an EMBL/GenBank/DDBJ whole genome shotgun (WGS) entry which is preliminary data.</text>
</comment>
<organism evidence="6 7">
    <name type="scientific">Staphylotrichum longicolle</name>
    <dbReference type="NCBI Taxonomy" id="669026"/>
    <lineage>
        <taxon>Eukaryota</taxon>
        <taxon>Fungi</taxon>
        <taxon>Dikarya</taxon>
        <taxon>Ascomycota</taxon>
        <taxon>Pezizomycotina</taxon>
        <taxon>Sordariomycetes</taxon>
        <taxon>Sordariomycetidae</taxon>
        <taxon>Sordariales</taxon>
        <taxon>Chaetomiaceae</taxon>
        <taxon>Staphylotrichum</taxon>
    </lineage>
</organism>
<evidence type="ECO:0000256" key="2">
    <source>
        <dbReference type="ARBA" id="ARBA00022771"/>
    </source>
</evidence>
<feature type="domain" description="MYND-type" evidence="5">
    <location>
        <begin position="13"/>
        <end position="50"/>
    </location>
</feature>
<dbReference type="AlphaFoldDB" id="A0AAD4EW49"/>
<evidence type="ECO:0000256" key="4">
    <source>
        <dbReference type="PROSITE-ProRule" id="PRU00134"/>
    </source>
</evidence>
<dbReference type="PROSITE" id="PS50865">
    <property type="entry name" value="ZF_MYND_2"/>
    <property type="match status" value="1"/>
</dbReference>
<reference evidence="6" key="1">
    <citation type="submission" date="2023-02" db="EMBL/GenBank/DDBJ databases">
        <authorList>
            <person name="Palmer J.M."/>
        </authorList>
    </citation>
    <scope>NUCLEOTIDE SEQUENCE</scope>
    <source>
        <strain evidence="6">FW57</strain>
    </source>
</reference>
<evidence type="ECO:0000313" key="6">
    <source>
        <dbReference type="EMBL" id="KAG7288460.1"/>
    </source>
</evidence>
<dbReference type="InterPro" id="IPR002893">
    <property type="entry name" value="Znf_MYND"/>
</dbReference>
<dbReference type="Gene3D" id="6.10.140.2220">
    <property type="match status" value="1"/>
</dbReference>
<keyword evidence="7" id="KW-1185">Reference proteome</keyword>
<name>A0AAD4EW49_9PEZI</name>
<dbReference type="Pfam" id="PF01753">
    <property type="entry name" value="zf-MYND"/>
    <property type="match status" value="1"/>
</dbReference>
<protein>
    <recommendedName>
        <fullName evidence="5">MYND-type domain-containing protein</fullName>
    </recommendedName>
</protein>
<dbReference type="EMBL" id="JAHCVI010000002">
    <property type="protein sequence ID" value="KAG7288460.1"/>
    <property type="molecule type" value="Genomic_DNA"/>
</dbReference>
<accession>A0AAD4EW49</accession>
<keyword evidence="3" id="KW-0862">Zinc</keyword>
<evidence type="ECO:0000256" key="1">
    <source>
        <dbReference type="ARBA" id="ARBA00022723"/>
    </source>
</evidence>
<dbReference type="Proteomes" id="UP001197093">
    <property type="component" value="Unassembled WGS sequence"/>
</dbReference>
<evidence type="ECO:0000259" key="5">
    <source>
        <dbReference type="PROSITE" id="PS50865"/>
    </source>
</evidence>
<keyword evidence="1" id="KW-0479">Metal-binding</keyword>
<dbReference type="SUPFAM" id="SSF144232">
    <property type="entry name" value="HIT/MYND zinc finger-like"/>
    <property type="match status" value="1"/>
</dbReference>
<evidence type="ECO:0000313" key="7">
    <source>
        <dbReference type="Proteomes" id="UP001197093"/>
    </source>
</evidence>